<comment type="caution">
    <text evidence="2">The sequence shown here is derived from an EMBL/GenBank/DDBJ whole genome shotgun (WGS) entry which is preliminary data.</text>
</comment>
<feature type="compositionally biased region" description="Low complexity" evidence="1">
    <location>
        <begin position="394"/>
        <end position="435"/>
    </location>
</feature>
<proteinExistence type="predicted"/>
<evidence type="ECO:0000313" key="3">
    <source>
        <dbReference type="Proteomes" id="UP001320420"/>
    </source>
</evidence>
<dbReference type="EMBL" id="JAKJXP020000007">
    <property type="protein sequence ID" value="KAK7756475.1"/>
    <property type="molecule type" value="Genomic_DNA"/>
</dbReference>
<accession>A0AAN9V1Q5</accession>
<reference evidence="2 3" key="1">
    <citation type="submission" date="2024-02" db="EMBL/GenBank/DDBJ databases">
        <title>De novo assembly and annotation of 12 fungi associated with fruit tree decline syndrome in Ontario, Canada.</title>
        <authorList>
            <person name="Sulman M."/>
            <person name="Ellouze W."/>
            <person name="Ilyukhin E."/>
        </authorList>
    </citation>
    <scope>NUCLEOTIDE SEQUENCE [LARGE SCALE GENOMIC DNA]</scope>
    <source>
        <strain evidence="2 3">M11/M66-122</strain>
    </source>
</reference>
<feature type="region of interest" description="Disordered" evidence="1">
    <location>
        <begin position="1"/>
        <end position="163"/>
    </location>
</feature>
<evidence type="ECO:0000256" key="1">
    <source>
        <dbReference type="SAM" id="MobiDB-lite"/>
    </source>
</evidence>
<gene>
    <name evidence="2" type="ORF">SLS62_001701</name>
</gene>
<keyword evidence="3" id="KW-1185">Reference proteome</keyword>
<feature type="compositionally biased region" description="Low complexity" evidence="1">
    <location>
        <begin position="233"/>
        <end position="242"/>
    </location>
</feature>
<dbReference type="AlphaFoldDB" id="A0AAN9V1Q5"/>
<feature type="region of interest" description="Disordered" evidence="1">
    <location>
        <begin position="457"/>
        <end position="536"/>
    </location>
</feature>
<feature type="compositionally biased region" description="Gly residues" evidence="1">
    <location>
        <begin position="465"/>
        <end position="489"/>
    </location>
</feature>
<name>A0AAN9V1Q5_9PEZI</name>
<feature type="compositionally biased region" description="Pro residues" evidence="1">
    <location>
        <begin position="291"/>
        <end position="303"/>
    </location>
</feature>
<feature type="region of interest" description="Disordered" evidence="1">
    <location>
        <begin position="176"/>
        <end position="444"/>
    </location>
</feature>
<protein>
    <submittedName>
        <fullName evidence="2">Uncharacterized protein</fullName>
    </submittedName>
</protein>
<feature type="compositionally biased region" description="Polar residues" evidence="1">
    <location>
        <begin position="83"/>
        <end position="92"/>
    </location>
</feature>
<feature type="compositionally biased region" description="Low complexity" evidence="1">
    <location>
        <begin position="505"/>
        <end position="532"/>
    </location>
</feature>
<sequence>MRRRRKDPKGYLKTAARSPLHHSRSPSRPPSGAHTPLITPPPSASSRNAPPGTPPARLSDRKFLPLILQPGGGRGAGMEMGTAHSSLTSVYPPSSEHLQDSYPYSYSTPASPIQSPSSGFYYNKFFPRHHQRREQQQRRQQRRQSTPTSKSTPTMAATAAAEATATAAAMDDLYLSLPLPPPVATSLPAQRSASATSLNSYPATTGGPNLFGESGGIGGGRNDASKKANSVDSGTATVAGTSTPPPVSPVSPTRPGRPAFSPSPVSYIAGDKLAQRTASQHELLELAVAPAGPPPNRALPPTPLSHDSSHRQHYHHHPQLSPTSTLSLSPRSPTFPQQRSVEKLHYYGPGPGPGTTPHSPQPHRQQQQQQQHEPPSPTTPSAGIGIAVAPPTPLTAIHTTTPTPTPLLTGGTSTNTRTSISISNRTSSGSSSSSRTRSRDNLSAQDLCELTEAYARERESWGSWSGAGGGGPGVGGGGSTRNLRAGGGGGDKDRDRDRGNHHIDNSSSSGSNGAKKGSSSGTAATAAAGAGAVSLRGGLDLEKLGGSY</sequence>
<evidence type="ECO:0000313" key="2">
    <source>
        <dbReference type="EMBL" id="KAK7756475.1"/>
    </source>
</evidence>
<feature type="compositionally biased region" description="Low complexity" evidence="1">
    <location>
        <begin position="320"/>
        <end position="334"/>
    </location>
</feature>
<organism evidence="2 3">
    <name type="scientific">Diatrype stigma</name>
    <dbReference type="NCBI Taxonomy" id="117547"/>
    <lineage>
        <taxon>Eukaryota</taxon>
        <taxon>Fungi</taxon>
        <taxon>Dikarya</taxon>
        <taxon>Ascomycota</taxon>
        <taxon>Pezizomycotina</taxon>
        <taxon>Sordariomycetes</taxon>
        <taxon>Xylariomycetidae</taxon>
        <taxon>Xylariales</taxon>
        <taxon>Diatrypaceae</taxon>
        <taxon>Diatrype</taxon>
    </lineage>
</organism>
<dbReference type="Proteomes" id="UP001320420">
    <property type="component" value="Unassembled WGS sequence"/>
</dbReference>
<feature type="compositionally biased region" description="Basic and acidic residues" evidence="1">
    <location>
        <begin position="490"/>
        <end position="504"/>
    </location>
</feature>
<feature type="compositionally biased region" description="Low complexity" evidence="1">
    <location>
        <begin position="355"/>
        <end position="373"/>
    </location>
</feature>
<feature type="compositionally biased region" description="Polar residues" evidence="1">
    <location>
        <begin position="187"/>
        <end position="207"/>
    </location>
</feature>
<feature type="compositionally biased region" description="Low complexity" evidence="1">
    <location>
        <begin position="101"/>
        <end position="112"/>
    </location>
</feature>
<feature type="compositionally biased region" description="Low complexity" evidence="1">
    <location>
        <begin position="143"/>
        <end position="163"/>
    </location>
</feature>